<reference evidence="2 3" key="1">
    <citation type="submission" date="2016-01" db="EMBL/GenBank/DDBJ databases">
        <title>Genome sequencing of Roseivirga seohaensis SW-152.</title>
        <authorList>
            <person name="Selvaratnam C."/>
            <person name="Thevarajoo S."/>
            <person name="Goh K.M."/>
            <person name="Ee R."/>
            <person name="Chan K.-G."/>
            <person name="Chong C.S."/>
        </authorList>
    </citation>
    <scope>NUCLEOTIDE SEQUENCE [LARGE SCALE GENOMIC DNA]</scope>
    <source>
        <strain evidence="2 3">SW-152</strain>
    </source>
</reference>
<comment type="caution">
    <text evidence="2">The sequence shown here is derived from an EMBL/GenBank/DDBJ whole genome shotgun (WGS) entry which is preliminary data.</text>
</comment>
<evidence type="ECO:0000313" key="3">
    <source>
        <dbReference type="Proteomes" id="UP000075663"/>
    </source>
</evidence>
<gene>
    <name evidence="2" type="ORF">AWW67_07815</name>
</gene>
<name>A0A150XRB3_9BACT</name>
<dbReference type="InterPro" id="IPR036691">
    <property type="entry name" value="Endo/exonu/phosph_ase_sf"/>
</dbReference>
<protein>
    <recommendedName>
        <fullName evidence="1">Endonuclease/exonuclease/phosphatase domain-containing protein</fullName>
    </recommendedName>
</protein>
<dbReference type="SUPFAM" id="SSF56219">
    <property type="entry name" value="DNase I-like"/>
    <property type="match status" value="1"/>
</dbReference>
<dbReference type="Pfam" id="PF19580">
    <property type="entry name" value="Exo_endo_phos_3"/>
    <property type="match status" value="1"/>
</dbReference>
<dbReference type="PANTHER" id="PTHR42834:SF1">
    <property type="entry name" value="ENDONUCLEASE_EXONUCLEASE_PHOSPHATASE FAMILY PROTEIN (AFU_ORTHOLOGUE AFUA_3G09210)"/>
    <property type="match status" value="1"/>
</dbReference>
<dbReference type="Proteomes" id="UP000075663">
    <property type="component" value="Unassembled WGS sequence"/>
</dbReference>
<feature type="domain" description="Endonuclease/exonuclease/phosphatase" evidence="1">
    <location>
        <begin position="53"/>
        <end position="360"/>
    </location>
</feature>
<accession>A0A150XRB3</accession>
<dbReference type="Gene3D" id="3.60.10.10">
    <property type="entry name" value="Endonuclease/exonuclease/phosphatase"/>
    <property type="match status" value="1"/>
</dbReference>
<dbReference type="STRING" id="1914963.AWW67_07815"/>
<dbReference type="PANTHER" id="PTHR42834">
    <property type="entry name" value="ENDONUCLEASE/EXONUCLEASE/PHOSPHATASE FAMILY PROTEIN (AFU_ORTHOLOGUE AFUA_3G09210)"/>
    <property type="match status" value="1"/>
</dbReference>
<evidence type="ECO:0000313" key="2">
    <source>
        <dbReference type="EMBL" id="KYG81253.1"/>
    </source>
</evidence>
<proteinExistence type="predicted"/>
<dbReference type="AlphaFoldDB" id="A0A150XRB3"/>
<evidence type="ECO:0000259" key="1">
    <source>
        <dbReference type="Pfam" id="PF19580"/>
    </source>
</evidence>
<dbReference type="InterPro" id="IPR005135">
    <property type="entry name" value="Endo/exonuclease/phosphatase"/>
</dbReference>
<organism evidence="2 3">
    <name type="scientific">Roseivirga seohaensis</name>
    <dbReference type="NCBI Taxonomy" id="1914963"/>
    <lineage>
        <taxon>Bacteria</taxon>
        <taxon>Pseudomonadati</taxon>
        <taxon>Bacteroidota</taxon>
        <taxon>Cytophagia</taxon>
        <taxon>Cytophagales</taxon>
        <taxon>Roseivirgaceae</taxon>
        <taxon>Roseivirga</taxon>
    </lineage>
</organism>
<dbReference type="RefSeq" id="WP_062302107.1">
    <property type="nucleotide sequence ID" value="NZ_LRPB01000045.1"/>
</dbReference>
<sequence length="365" mass="42404">MINQSCFRYYGQKINAVLCGYFLLISVHVYGQKAYLASESFDPSPRNEDRVRLAFYNVENLFDYFDDSLTIDEQFLPRGDHYWTKSRYTEKQNKLAKTILAMGGWDAPELIGFCEIENRYVLESLTQFTQLKSLGYEIIHKDSRDARGIDVAAIYRPDKLKLLNYEYYQLNFPFDIASRTRDILHTVMELPNKDTLHFFVNHWPSKFGGEFETQPKRMFAAQFVRTKADSLLKLNPNAHIVITGDFNDEPDEESMLNGLAVNTDINTLKPTDLYNLMYELRFVAGTHSFENKWGILDQFVVSGNLLLKQSRTRVRDRTAQIFDMDFLIMEGATGARRPFRTYQGPKYIGGYSDHLPIILDLILAY</sequence>
<dbReference type="EMBL" id="LRPB01000045">
    <property type="protein sequence ID" value="KYG81253.1"/>
    <property type="molecule type" value="Genomic_DNA"/>
</dbReference>
<dbReference type="GO" id="GO:0003824">
    <property type="term" value="F:catalytic activity"/>
    <property type="evidence" value="ECO:0007669"/>
    <property type="project" value="InterPro"/>
</dbReference>